<sequence length="267" mass="30447">MSFANFDLEAQTRKSASAEDDIGTKLALYAGLAAQLNRQKQFIGSKRDSEGLRKQLDELVKKINTAEAECRRLLNAQDNKTATSLNSNDYVVRERLETEFSAVQRQLTATIKMYQQKKHATPLESSSERTKLFQSNPQQQYGAFEDHQQSQQAQQVQQLVLEPQIDQTDLEYHTLVTEQRENEITRIHEGVMEVNAIFKDLDQIVNQQGEQLDTIENNITNYEGNAQGAHKELIRAEEHQKQKNKCCVILLIVFSVILLTIILIAIS</sequence>
<comment type="similarity">
    <text evidence="1">Belongs to the syntaxin family.</text>
</comment>
<dbReference type="GeneID" id="66116295"/>
<evidence type="ECO:0000256" key="2">
    <source>
        <dbReference type="SAM" id="Coils"/>
    </source>
</evidence>
<dbReference type="Proteomes" id="UP000790833">
    <property type="component" value="Unassembled WGS sequence"/>
</dbReference>
<reference evidence="5" key="1">
    <citation type="submission" date="2021-03" db="EMBL/GenBank/DDBJ databases">
        <authorList>
            <person name="Palmer J.M."/>
        </authorList>
    </citation>
    <scope>NUCLEOTIDE SEQUENCE</scope>
    <source>
        <strain evidence="5">ARV_011</strain>
    </source>
</reference>
<dbReference type="GO" id="GO:0006886">
    <property type="term" value="P:intracellular protein transport"/>
    <property type="evidence" value="ECO:0007669"/>
    <property type="project" value="InterPro"/>
</dbReference>
<accession>A0A9P8AH10</accession>
<dbReference type="RefSeq" id="XP_043047204.1">
    <property type="nucleotide sequence ID" value="XM_043193668.1"/>
</dbReference>
<dbReference type="PANTHER" id="PTHR19957">
    <property type="entry name" value="SYNTAXIN"/>
    <property type="match status" value="1"/>
</dbReference>
<dbReference type="InterPro" id="IPR006012">
    <property type="entry name" value="Syntaxin/epimorphin_CS"/>
</dbReference>
<dbReference type="GO" id="GO:0000149">
    <property type="term" value="F:SNARE binding"/>
    <property type="evidence" value="ECO:0007669"/>
    <property type="project" value="TreeGrafter"/>
</dbReference>
<evidence type="ECO:0000256" key="1">
    <source>
        <dbReference type="ARBA" id="ARBA00009063"/>
    </source>
</evidence>
<evidence type="ECO:0000313" key="6">
    <source>
        <dbReference type="Proteomes" id="UP000790833"/>
    </source>
</evidence>
<dbReference type="Gene3D" id="1.20.5.110">
    <property type="match status" value="1"/>
</dbReference>
<feature type="coiled-coil region" evidence="2">
    <location>
        <begin position="205"/>
        <end position="232"/>
    </location>
</feature>
<dbReference type="OrthoDB" id="364348at2759"/>
<organism evidence="5 6">
    <name type="scientific">Scheffersomyces spartinae</name>
    <dbReference type="NCBI Taxonomy" id="45513"/>
    <lineage>
        <taxon>Eukaryota</taxon>
        <taxon>Fungi</taxon>
        <taxon>Dikarya</taxon>
        <taxon>Ascomycota</taxon>
        <taxon>Saccharomycotina</taxon>
        <taxon>Pichiomycetes</taxon>
        <taxon>Debaryomycetaceae</taxon>
        <taxon>Scheffersomyces</taxon>
    </lineage>
</organism>
<dbReference type="AlphaFoldDB" id="A0A9P8AH10"/>
<dbReference type="InterPro" id="IPR045242">
    <property type="entry name" value="Syntaxin"/>
</dbReference>
<dbReference type="GO" id="GO:0048278">
    <property type="term" value="P:vesicle docking"/>
    <property type="evidence" value="ECO:0007669"/>
    <property type="project" value="TreeGrafter"/>
</dbReference>
<feature type="domain" description="T-SNARE coiled-coil homology" evidence="4">
    <location>
        <begin position="174"/>
        <end position="236"/>
    </location>
</feature>
<protein>
    <recommendedName>
        <fullName evidence="4">t-SNARE coiled-coil homology domain-containing protein</fullName>
    </recommendedName>
</protein>
<feature type="coiled-coil region" evidence="2">
    <location>
        <begin position="49"/>
        <end position="76"/>
    </location>
</feature>
<dbReference type="SUPFAM" id="SSF47661">
    <property type="entry name" value="t-snare proteins"/>
    <property type="match status" value="1"/>
</dbReference>
<keyword evidence="3" id="KW-0812">Transmembrane</keyword>
<dbReference type="InterPro" id="IPR006011">
    <property type="entry name" value="Syntaxin_N"/>
</dbReference>
<dbReference type="Pfam" id="PF05739">
    <property type="entry name" value="SNARE"/>
    <property type="match status" value="1"/>
</dbReference>
<dbReference type="Gene3D" id="1.20.58.70">
    <property type="match status" value="1"/>
</dbReference>
<comment type="caution">
    <text evidence="5">The sequence shown here is derived from an EMBL/GenBank/DDBJ whole genome shotgun (WGS) entry which is preliminary data.</text>
</comment>
<dbReference type="GO" id="GO:0005484">
    <property type="term" value="F:SNAP receptor activity"/>
    <property type="evidence" value="ECO:0007669"/>
    <property type="project" value="InterPro"/>
</dbReference>
<dbReference type="EMBL" id="JAHMUF010000025">
    <property type="protein sequence ID" value="KAG7191652.1"/>
    <property type="molecule type" value="Genomic_DNA"/>
</dbReference>
<name>A0A9P8AH10_9ASCO</name>
<dbReference type="InterPro" id="IPR010989">
    <property type="entry name" value="SNARE"/>
</dbReference>
<keyword evidence="3" id="KW-1133">Transmembrane helix</keyword>
<dbReference type="CDD" id="cd15840">
    <property type="entry name" value="SNARE_Qa"/>
    <property type="match status" value="1"/>
</dbReference>
<dbReference type="GO" id="GO:0006896">
    <property type="term" value="P:Golgi to vacuole transport"/>
    <property type="evidence" value="ECO:0007669"/>
    <property type="project" value="TreeGrafter"/>
</dbReference>
<dbReference type="GO" id="GO:0031201">
    <property type="term" value="C:SNARE complex"/>
    <property type="evidence" value="ECO:0007669"/>
    <property type="project" value="TreeGrafter"/>
</dbReference>
<keyword evidence="6" id="KW-1185">Reference proteome</keyword>
<dbReference type="PROSITE" id="PS50192">
    <property type="entry name" value="T_SNARE"/>
    <property type="match status" value="1"/>
</dbReference>
<evidence type="ECO:0000259" key="4">
    <source>
        <dbReference type="PROSITE" id="PS50192"/>
    </source>
</evidence>
<keyword evidence="3" id="KW-0472">Membrane</keyword>
<keyword evidence="2" id="KW-0175">Coiled coil</keyword>
<dbReference type="GO" id="GO:0006906">
    <property type="term" value="P:vesicle fusion"/>
    <property type="evidence" value="ECO:0007669"/>
    <property type="project" value="TreeGrafter"/>
</dbReference>
<dbReference type="PROSITE" id="PS00914">
    <property type="entry name" value="SYNTAXIN"/>
    <property type="match status" value="1"/>
</dbReference>
<dbReference type="PANTHER" id="PTHR19957:SF418">
    <property type="entry name" value="SNAP RECEPTOR"/>
    <property type="match status" value="1"/>
</dbReference>
<dbReference type="Pfam" id="PF14523">
    <property type="entry name" value="Syntaxin_2"/>
    <property type="match status" value="1"/>
</dbReference>
<evidence type="ECO:0000313" key="5">
    <source>
        <dbReference type="EMBL" id="KAG7191652.1"/>
    </source>
</evidence>
<dbReference type="SMART" id="SM00397">
    <property type="entry name" value="t_SNARE"/>
    <property type="match status" value="1"/>
</dbReference>
<dbReference type="GO" id="GO:0012505">
    <property type="term" value="C:endomembrane system"/>
    <property type="evidence" value="ECO:0007669"/>
    <property type="project" value="TreeGrafter"/>
</dbReference>
<feature type="transmembrane region" description="Helical" evidence="3">
    <location>
        <begin position="248"/>
        <end position="266"/>
    </location>
</feature>
<gene>
    <name evidence="5" type="ORF">KQ657_002921</name>
</gene>
<evidence type="ECO:0000256" key="3">
    <source>
        <dbReference type="SAM" id="Phobius"/>
    </source>
</evidence>
<dbReference type="InterPro" id="IPR000727">
    <property type="entry name" value="T_SNARE_dom"/>
</dbReference>
<proteinExistence type="inferred from homology"/>